<dbReference type="GO" id="GO:1990904">
    <property type="term" value="C:ribonucleoprotein complex"/>
    <property type="evidence" value="ECO:0007669"/>
    <property type="project" value="UniProtKB-KW"/>
</dbReference>
<dbReference type="NCBIfam" id="TIGR00060">
    <property type="entry name" value="L18_bact"/>
    <property type="match status" value="1"/>
</dbReference>
<evidence type="ECO:0000256" key="8">
    <source>
        <dbReference type="ARBA" id="ARBA00035303"/>
    </source>
</evidence>
<dbReference type="GO" id="GO:0003735">
    <property type="term" value="F:structural constituent of ribosome"/>
    <property type="evidence" value="ECO:0007669"/>
    <property type="project" value="InterPro"/>
</dbReference>
<dbReference type="PANTHER" id="PTHR12899">
    <property type="entry name" value="39S RIBOSOMAL PROTEIN L18, MITOCHONDRIAL"/>
    <property type="match status" value="1"/>
</dbReference>
<dbReference type="SUPFAM" id="SSF53137">
    <property type="entry name" value="Translational machinery components"/>
    <property type="match status" value="1"/>
</dbReference>
<keyword evidence="7 9" id="KW-0687">Ribonucleoprotein</keyword>
<dbReference type="GO" id="GO:0008097">
    <property type="term" value="F:5S rRNA binding"/>
    <property type="evidence" value="ECO:0007669"/>
    <property type="project" value="TreeGrafter"/>
</dbReference>
<evidence type="ECO:0000256" key="4">
    <source>
        <dbReference type="ARBA" id="ARBA00022730"/>
    </source>
</evidence>
<evidence type="ECO:0000256" key="2">
    <source>
        <dbReference type="ARBA" id="ARBA00007116"/>
    </source>
</evidence>
<keyword evidence="10" id="KW-0934">Plastid</keyword>
<evidence type="ECO:0000256" key="3">
    <source>
        <dbReference type="ARBA" id="ARBA00011505"/>
    </source>
</evidence>
<dbReference type="Gene3D" id="3.30.420.100">
    <property type="match status" value="1"/>
</dbReference>
<evidence type="ECO:0000256" key="7">
    <source>
        <dbReference type="ARBA" id="ARBA00023274"/>
    </source>
</evidence>
<dbReference type="HAMAP" id="MF_01337_B">
    <property type="entry name" value="Ribosomal_uL18_B"/>
    <property type="match status" value="1"/>
</dbReference>
<evidence type="ECO:0000256" key="9">
    <source>
        <dbReference type="HAMAP-Rule" id="MF_01337"/>
    </source>
</evidence>
<comment type="function">
    <text evidence="1 9">Binds 5S rRNA, forms part of the central protuberance of the 50S subunit.</text>
</comment>
<protein>
    <recommendedName>
        <fullName evidence="8 9">Large ribosomal subunit protein uL18c</fullName>
    </recommendedName>
</protein>
<dbReference type="InterPro" id="IPR057268">
    <property type="entry name" value="Ribosomal_L18"/>
</dbReference>
<dbReference type="GO" id="GO:0005840">
    <property type="term" value="C:ribosome"/>
    <property type="evidence" value="ECO:0007669"/>
    <property type="project" value="UniProtKB-KW"/>
</dbReference>
<organism evidence="10">
    <name type="scientific">Pseudo-nitzschia multiseries</name>
    <name type="common">Marine planktonic diatom</name>
    <name type="synonym">Nitzschia pungens f. multiseries</name>
    <dbReference type="NCBI Taxonomy" id="37319"/>
    <lineage>
        <taxon>Eukaryota</taxon>
        <taxon>Sar</taxon>
        <taxon>Stramenopiles</taxon>
        <taxon>Ochrophyta</taxon>
        <taxon>Bacillariophyta</taxon>
        <taxon>Bacillariophyceae</taxon>
        <taxon>Bacillariophycidae</taxon>
        <taxon>Bacillariales</taxon>
        <taxon>Bacillariaceae</taxon>
        <taxon>Pseudo-nitzschia</taxon>
    </lineage>
</organism>
<dbReference type="InterPro" id="IPR005484">
    <property type="entry name" value="Ribosomal_uL18_bac/plant/anim"/>
</dbReference>
<evidence type="ECO:0000256" key="5">
    <source>
        <dbReference type="ARBA" id="ARBA00022884"/>
    </source>
</evidence>
<keyword evidence="6 9" id="KW-0689">Ribosomal protein</keyword>
<accession>A0A0K1DCW1</accession>
<dbReference type="GO" id="GO:0009507">
    <property type="term" value="C:chloroplast"/>
    <property type="evidence" value="ECO:0007669"/>
    <property type="project" value="UniProtKB-SubCell"/>
</dbReference>
<keyword evidence="5 9" id="KW-0694">RNA-binding</keyword>
<dbReference type="GeneID" id="25396115"/>
<keyword evidence="4 9" id="KW-0699">rRNA-binding</keyword>
<evidence type="ECO:0000313" key="10">
    <source>
        <dbReference type="EMBL" id="AKT26079.1"/>
    </source>
</evidence>
<name>A0A0K1DCW1_PSEMU</name>
<dbReference type="GO" id="GO:0006412">
    <property type="term" value="P:translation"/>
    <property type="evidence" value="ECO:0007669"/>
    <property type="project" value="UniProtKB-UniRule"/>
</dbReference>
<proteinExistence type="inferred from homology"/>
<dbReference type="AlphaFoldDB" id="A0A0K1DCW1"/>
<evidence type="ECO:0000256" key="1">
    <source>
        <dbReference type="ARBA" id="ARBA00003898"/>
    </source>
</evidence>
<dbReference type="Pfam" id="PF00861">
    <property type="entry name" value="Ribosomal_L18p"/>
    <property type="match status" value="1"/>
</dbReference>
<evidence type="ECO:0000256" key="6">
    <source>
        <dbReference type="ARBA" id="ARBA00022980"/>
    </source>
</evidence>
<keyword evidence="10" id="KW-0150">Chloroplast</keyword>
<comment type="similarity">
    <text evidence="2 9">Belongs to the universal ribosomal protein uL18 family.</text>
</comment>
<comment type="subunit">
    <text evidence="3 9">Part of the 50S ribosomal subunit; contacts the 5S rRNA.</text>
</comment>
<dbReference type="EMBL" id="KR709240">
    <property type="protein sequence ID" value="AKT26079.1"/>
    <property type="molecule type" value="Genomic_DNA"/>
</dbReference>
<gene>
    <name evidence="9 10" type="primary">rpl18</name>
</gene>
<geneLocation type="chloroplast" evidence="10"/>
<sequence length="135" mass="15322">MKLSRRTLLKLKNKNKKLKPNKYRKLKREALRGNIKGTVDRPRLSVYRSNENIYAQIIDDTTSKTLLTCSTLDRSIKLTLSTGRTCDASRLIGEKLAELSLKQNITKIVFDRGPYLYHGRIKALADGARAGGLKF</sequence>
<comment type="subcellular location">
    <subcellularLocation>
        <location evidence="9">Plastid</location>
        <location evidence="9">Chloroplast</location>
    </subcellularLocation>
</comment>
<dbReference type="CDD" id="cd00432">
    <property type="entry name" value="Ribosomal_L18_L5e"/>
    <property type="match status" value="1"/>
</dbReference>
<dbReference type="FunFam" id="3.30.420.100:FF:000003">
    <property type="entry name" value="50S ribosomal protein L18"/>
    <property type="match status" value="1"/>
</dbReference>
<reference evidence="10" key="1">
    <citation type="submission" date="2015-05" db="EMBL/GenBank/DDBJ databases">
        <title>Pseudonitzschia multiseries chloroplast genome.</title>
        <authorList>
            <person name="Bi G."/>
            <person name="Cao M."/>
            <person name="Yuan X."/>
        </authorList>
    </citation>
    <scope>NUCLEOTIDE SEQUENCE</scope>
</reference>
<dbReference type="RefSeq" id="YP_009162678.1">
    <property type="nucleotide sequence ID" value="NC_027721.1"/>
</dbReference>
<dbReference type="InterPro" id="IPR004389">
    <property type="entry name" value="Ribosomal_uL18_bac-type"/>
</dbReference>
<dbReference type="PANTHER" id="PTHR12899:SF3">
    <property type="entry name" value="LARGE RIBOSOMAL SUBUNIT PROTEIN UL18M"/>
    <property type="match status" value="1"/>
</dbReference>